<dbReference type="PANTHER" id="PTHR43390">
    <property type="entry name" value="SIGNAL PEPTIDASE I"/>
    <property type="match status" value="1"/>
</dbReference>
<dbReference type="InterPro" id="IPR019533">
    <property type="entry name" value="Peptidase_S26"/>
</dbReference>
<dbReference type="Gene3D" id="2.10.109.10">
    <property type="entry name" value="Umud Fragment, subunit A"/>
    <property type="match status" value="1"/>
</dbReference>
<keyword evidence="7" id="KW-0645">Protease</keyword>
<organism evidence="9 10">
    <name type="scientific">Bifidobacterium aquikefiri</name>
    <dbReference type="NCBI Taxonomy" id="1653207"/>
    <lineage>
        <taxon>Bacteria</taxon>
        <taxon>Bacillati</taxon>
        <taxon>Actinomycetota</taxon>
        <taxon>Actinomycetes</taxon>
        <taxon>Bifidobacteriales</taxon>
        <taxon>Bifidobacteriaceae</taxon>
        <taxon>Bifidobacterium</taxon>
    </lineage>
</organism>
<evidence type="ECO:0000313" key="10">
    <source>
        <dbReference type="Proteomes" id="UP000216451"/>
    </source>
</evidence>
<dbReference type="GeneID" id="98296237"/>
<evidence type="ECO:0000313" key="9">
    <source>
        <dbReference type="EMBL" id="OZG65835.1"/>
    </source>
</evidence>
<accession>A0A261G3N1</accession>
<proteinExistence type="inferred from homology"/>
<keyword evidence="10" id="KW-1185">Reference proteome</keyword>
<evidence type="ECO:0000256" key="7">
    <source>
        <dbReference type="RuleBase" id="RU362042"/>
    </source>
</evidence>
<dbReference type="EC" id="3.4.21.89" evidence="4 7"/>
<dbReference type="NCBIfam" id="TIGR02227">
    <property type="entry name" value="sigpep_I_bact"/>
    <property type="match status" value="1"/>
</dbReference>
<dbReference type="InterPro" id="IPR036286">
    <property type="entry name" value="LexA/Signal_pep-like_sf"/>
</dbReference>
<dbReference type="GO" id="GO:0006465">
    <property type="term" value="P:signal peptide processing"/>
    <property type="evidence" value="ECO:0007669"/>
    <property type="project" value="InterPro"/>
</dbReference>
<protein>
    <recommendedName>
        <fullName evidence="4 7">Signal peptidase I</fullName>
        <ecNumber evidence="4 7">3.4.21.89</ecNumber>
    </recommendedName>
</protein>
<reference evidence="9 10" key="1">
    <citation type="journal article" date="2017" name="BMC Genomics">
        <title>Comparative genomic and phylogenomic analyses of the Bifidobacteriaceae family.</title>
        <authorList>
            <person name="Lugli G.A."/>
            <person name="Milani C."/>
            <person name="Turroni F."/>
            <person name="Duranti S."/>
            <person name="Mancabelli L."/>
            <person name="Mangifesta M."/>
            <person name="Ferrario C."/>
            <person name="Modesto M."/>
            <person name="Mattarelli P."/>
            <person name="Jiri K."/>
            <person name="van Sinderen D."/>
            <person name="Ventura M."/>
        </authorList>
    </citation>
    <scope>NUCLEOTIDE SEQUENCE [LARGE SCALE GENOMIC DNA]</scope>
    <source>
        <strain evidence="9 10">LMG 28769</strain>
    </source>
</reference>
<comment type="similarity">
    <text evidence="3 7">Belongs to the peptidase S26 family.</text>
</comment>
<keyword evidence="5 7" id="KW-0378">Hydrolase</keyword>
<dbReference type="PROSITE" id="PS00761">
    <property type="entry name" value="SPASE_I_3"/>
    <property type="match status" value="1"/>
</dbReference>
<feature type="active site" evidence="6">
    <location>
        <position position="78"/>
    </location>
</feature>
<feature type="active site" evidence="6">
    <location>
        <position position="133"/>
    </location>
</feature>
<dbReference type="Pfam" id="PF10502">
    <property type="entry name" value="Peptidase_S26"/>
    <property type="match status" value="1"/>
</dbReference>
<name>A0A261G3N1_9BIFI</name>
<dbReference type="GO" id="GO:0004252">
    <property type="term" value="F:serine-type endopeptidase activity"/>
    <property type="evidence" value="ECO:0007669"/>
    <property type="project" value="InterPro"/>
</dbReference>
<comment type="subcellular location">
    <subcellularLocation>
        <location evidence="2">Cell membrane</location>
        <topology evidence="2">Single-pass type II membrane protein</topology>
    </subcellularLocation>
    <subcellularLocation>
        <location evidence="7">Membrane</location>
        <topology evidence="7">Single-pass type II membrane protein</topology>
    </subcellularLocation>
</comment>
<evidence type="ECO:0000256" key="5">
    <source>
        <dbReference type="ARBA" id="ARBA00022801"/>
    </source>
</evidence>
<dbReference type="AlphaFoldDB" id="A0A261G3N1"/>
<dbReference type="PRINTS" id="PR00727">
    <property type="entry name" value="LEADERPTASE"/>
</dbReference>
<comment type="catalytic activity">
    <reaction evidence="1 7">
        <text>Cleavage of hydrophobic, N-terminal signal or leader sequences from secreted and periplasmic proteins.</text>
        <dbReference type="EC" id="3.4.21.89"/>
    </reaction>
</comment>
<dbReference type="RefSeq" id="WP_415446920.1">
    <property type="nucleotide sequence ID" value="NZ_CALENZ010000042.1"/>
</dbReference>
<dbReference type="CDD" id="cd06530">
    <property type="entry name" value="S26_SPase_I"/>
    <property type="match status" value="1"/>
</dbReference>
<dbReference type="InterPro" id="IPR019758">
    <property type="entry name" value="Pept_S26A_signal_pept_1_CS"/>
</dbReference>
<dbReference type="Proteomes" id="UP000216451">
    <property type="component" value="Unassembled WGS sequence"/>
</dbReference>
<sequence length="250" mass="27238">MHDSDDDEYVIAVADRGVDPAAYVRRGQTARHKAPPQVPETESLFSMKNLFTLVVLPFAIVLVIRLFFFGFYSIPSASMMDTIQIGDRVITSKIAPKHPGLARGDVIVFKDPAHWLSAESSSTSYQNSEYLIKRLIGLPGDTVACKGPGWPITINGVAIDEKDYIRPGVDPSSMAFNVKVAAGHVFVLGDNRSNSADSRYHANDGDNGLVPESDVVGVGMVVYWPISRWSVLSNHKNVFASVPNADSTTE</sequence>
<keyword evidence="7" id="KW-0472">Membrane</keyword>
<feature type="transmembrane region" description="Helical" evidence="7">
    <location>
        <begin position="50"/>
        <end position="72"/>
    </location>
</feature>
<evidence type="ECO:0000259" key="8">
    <source>
        <dbReference type="Pfam" id="PF10502"/>
    </source>
</evidence>
<dbReference type="GO" id="GO:0005886">
    <property type="term" value="C:plasma membrane"/>
    <property type="evidence" value="ECO:0007669"/>
    <property type="project" value="UniProtKB-SubCell"/>
</dbReference>
<evidence type="ECO:0000256" key="1">
    <source>
        <dbReference type="ARBA" id="ARBA00000677"/>
    </source>
</evidence>
<dbReference type="GO" id="GO:0009003">
    <property type="term" value="F:signal peptidase activity"/>
    <property type="evidence" value="ECO:0007669"/>
    <property type="project" value="UniProtKB-EC"/>
</dbReference>
<feature type="domain" description="Peptidase S26" evidence="8">
    <location>
        <begin position="48"/>
        <end position="224"/>
    </location>
</feature>
<comment type="caution">
    <text evidence="9">The sequence shown here is derived from an EMBL/GenBank/DDBJ whole genome shotgun (WGS) entry which is preliminary data.</text>
</comment>
<dbReference type="SUPFAM" id="SSF51306">
    <property type="entry name" value="LexA/Signal peptidase"/>
    <property type="match status" value="1"/>
</dbReference>
<evidence type="ECO:0000256" key="2">
    <source>
        <dbReference type="ARBA" id="ARBA00004401"/>
    </source>
</evidence>
<dbReference type="EMBL" id="MWXA01000007">
    <property type="protein sequence ID" value="OZG65835.1"/>
    <property type="molecule type" value="Genomic_DNA"/>
</dbReference>
<gene>
    <name evidence="9" type="ORF">BAQU_1573</name>
</gene>
<evidence type="ECO:0000256" key="6">
    <source>
        <dbReference type="PIRSR" id="PIRSR600223-1"/>
    </source>
</evidence>
<keyword evidence="7" id="KW-1133">Transmembrane helix</keyword>
<dbReference type="PANTHER" id="PTHR43390:SF1">
    <property type="entry name" value="CHLOROPLAST PROCESSING PEPTIDASE"/>
    <property type="match status" value="1"/>
</dbReference>
<evidence type="ECO:0000256" key="4">
    <source>
        <dbReference type="ARBA" id="ARBA00013208"/>
    </source>
</evidence>
<keyword evidence="7" id="KW-0812">Transmembrane</keyword>
<evidence type="ECO:0000256" key="3">
    <source>
        <dbReference type="ARBA" id="ARBA00009370"/>
    </source>
</evidence>
<dbReference type="InterPro" id="IPR000223">
    <property type="entry name" value="Pept_S26A_signal_pept_1"/>
</dbReference>